<feature type="domain" description="ABM" evidence="1">
    <location>
        <begin position="22"/>
        <end position="84"/>
    </location>
</feature>
<keyword evidence="3" id="KW-1185">Reference proteome</keyword>
<keyword evidence="2" id="KW-0503">Monooxygenase</keyword>
<sequence>MENTAREGQNFYYAVIFTSQRTEGDNGYGAMADQMVQLASEQPGFIGVESVRDASGSGITVSYWDSLEAIRNWKRNEAHRVAQDRGKQEWYRQYKVRICKVEREYGLE</sequence>
<evidence type="ECO:0000313" key="2">
    <source>
        <dbReference type="EMBL" id="RIX48599.1"/>
    </source>
</evidence>
<dbReference type="InterPro" id="IPR011008">
    <property type="entry name" value="Dimeric_a/b-barrel"/>
</dbReference>
<dbReference type="RefSeq" id="WP_119602693.1">
    <property type="nucleotide sequence ID" value="NZ_QXQA01000021.1"/>
</dbReference>
<accession>A0A3A1UMB1</accession>
<dbReference type="InterPro" id="IPR007138">
    <property type="entry name" value="ABM_dom"/>
</dbReference>
<proteinExistence type="predicted"/>
<dbReference type="AlphaFoldDB" id="A0A3A1UMB1"/>
<gene>
    <name evidence="2" type="ORF">D3P08_24140</name>
</gene>
<evidence type="ECO:0000313" key="3">
    <source>
        <dbReference type="Proteomes" id="UP000266482"/>
    </source>
</evidence>
<dbReference type="EMBL" id="QXQA01000021">
    <property type="protein sequence ID" value="RIX48599.1"/>
    <property type="molecule type" value="Genomic_DNA"/>
</dbReference>
<dbReference type="Gene3D" id="3.30.70.100">
    <property type="match status" value="1"/>
</dbReference>
<dbReference type="SUPFAM" id="SSF54909">
    <property type="entry name" value="Dimeric alpha+beta barrel"/>
    <property type="match status" value="1"/>
</dbReference>
<dbReference type="GO" id="GO:0004497">
    <property type="term" value="F:monooxygenase activity"/>
    <property type="evidence" value="ECO:0007669"/>
    <property type="project" value="UniProtKB-KW"/>
</dbReference>
<reference evidence="2 3" key="1">
    <citation type="submission" date="2018-09" db="EMBL/GenBank/DDBJ databases">
        <title>Paenibacillus aracenensis nov. sp. isolated from a cave in southern Spain.</title>
        <authorList>
            <person name="Jurado V."/>
            <person name="Gutierrez-Patricio S."/>
            <person name="Gonzalez-Pimentel J.L."/>
            <person name="Miller A.Z."/>
            <person name="Laiz L."/>
            <person name="Saiz-Jimenez C."/>
        </authorList>
    </citation>
    <scope>NUCLEOTIDE SEQUENCE [LARGE SCALE GENOMIC DNA]</scope>
    <source>
        <strain evidence="2 3">DSM 22867</strain>
    </source>
</reference>
<dbReference type="OrthoDB" id="9798439at2"/>
<comment type="caution">
    <text evidence="2">The sequence shown here is derived from an EMBL/GenBank/DDBJ whole genome shotgun (WGS) entry which is preliminary data.</text>
</comment>
<dbReference type="InterPro" id="IPR052936">
    <property type="entry name" value="Jasmonate_Hydroxylase-like"/>
</dbReference>
<organism evidence="2 3">
    <name type="scientific">Paenibacillus nanensis</name>
    <dbReference type="NCBI Taxonomy" id="393251"/>
    <lineage>
        <taxon>Bacteria</taxon>
        <taxon>Bacillati</taxon>
        <taxon>Bacillota</taxon>
        <taxon>Bacilli</taxon>
        <taxon>Bacillales</taxon>
        <taxon>Paenibacillaceae</taxon>
        <taxon>Paenibacillus</taxon>
    </lineage>
</organism>
<dbReference type="PANTHER" id="PTHR37811">
    <property type="entry name" value="BLL5343 PROTEIN"/>
    <property type="match status" value="1"/>
</dbReference>
<protein>
    <submittedName>
        <fullName evidence="2">Antibiotic biosynthesis monooxygenase</fullName>
    </submittedName>
</protein>
<name>A0A3A1UMB1_9BACL</name>
<dbReference type="Proteomes" id="UP000266482">
    <property type="component" value="Unassembled WGS sequence"/>
</dbReference>
<keyword evidence="2" id="KW-0560">Oxidoreductase</keyword>
<dbReference type="PANTHER" id="PTHR37811:SF2">
    <property type="entry name" value="ABM DOMAIN-CONTAINING PROTEIN"/>
    <property type="match status" value="1"/>
</dbReference>
<dbReference type="Pfam" id="PF03992">
    <property type="entry name" value="ABM"/>
    <property type="match status" value="1"/>
</dbReference>
<evidence type="ECO:0000259" key="1">
    <source>
        <dbReference type="Pfam" id="PF03992"/>
    </source>
</evidence>